<dbReference type="Gene3D" id="2.30.30.140">
    <property type="match status" value="1"/>
</dbReference>
<feature type="compositionally biased region" description="Polar residues" evidence="5">
    <location>
        <begin position="1281"/>
        <end position="1291"/>
    </location>
</feature>
<feature type="compositionally biased region" description="Polar residues" evidence="5">
    <location>
        <begin position="1263"/>
        <end position="1274"/>
    </location>
</feature>
<evidence type="ECO:0000256" key="4">
    <source>
        <dbReference type="ARBA" id="ARBA00022871"/>
    </source>
</evidence>
<dbReference type="CDD" id="cd08824">
    <property type="entry name" value="LOTUS"/>
    <property type="match status" value="1"/>
</dbReference>
<dbReference type="SUPFAM" id="SSF63748">
    <property type="entry name" value="Tudor/PWWP/MBT"/>
    <property type="match status" value="1"/>
</dbReference>
<dbReference type="Proteomes" id="UP000694865">
    <property type="component" value="Unplaced"/>
</dbReference>
<feature type="domain" description="Tudor" evidence="6">
    <location>
        <begin position="468"/>
        <end position="527"/>
    </location>
</feature>
<evidence type="ECO:0000259" key="7">
    <source>
        <dbReference type="PROSITE" id="PS51644"/>
    </source>
</evidence>
<dbReference type="InterPro" id="IPR002999">
    <property type="entry name" value="Tudor"/>
</dbReference>
<dbReference type="InterPro" id="IPR050621">
    <property type="entry name" value="Tudor_domain_containing"/>
</dbReference>
<dbReference type="PANTHER" id="PTHR22948">
    <property type="entry name" value="TUDOR DOMAIN CONTAINING PROTEIN"/>
    <property type="match status" value="1"/>
</dbReference>
<dbReference type="SMART" id="SM00333">
    <property type="entry name" value="TUDOR"/>
    <property type="match status" value="1"/>
</dbReference>
<feature type="region of interest" description="Disordered" evidence="5">
    <location>
        <begin position="610"/>
        <end position="637"/>
    </location>
</feature>
<dbReference type="Gene3D" id="3.30.420.610">
    <property type="entry name" value="LOTUS domain-like"/>
    <property type="match status" value="3"/>
</dbReference>
<keyword evidence="8" id="KW-1185">Reference proteome</keyword>
<dbReference type="Gene3D" id="2.40.50.90">
    <property type="match status" value="1"/>
</dbReference>
<keyword evidence="4" id="KW-0744">Spermatogenesis</keyword>
<dbReference type="RefSeq" id="XP_006811461.1">
    <property type="nucleotide sequence ID" value="XM_006811398.1"/>
</dbReference>
<dbReference type="InterPro" id="IPR035437">
    <property type="entry name" value="SNase_OB-fold_sf"/>
</dbReference>
<dbReference type="CDD" id="cd09972">
    <property type="entry name" value="LOTUS_TDRD_OSKAR"/>
    <property type="match status" value="1"/>
</dbReference>
<dbReference type="PROSITE" id="PS51644">
    <property type="entry name" value="HTH_OST"/>
    <property type="match status" value="3"/>
</dbReference>
<feature type="compositionally biased region" description="Low complexity" evidence="5">
    <location>
        <begin position="1342"/>
        <end position="1354"/>
    </location>
</feature>
<evidence type="ECO:0000313" key="9">
    <source>
        <dbReference type="RefSeq" id="XP_006811461.1"/>
    </source>
</evidence>
<keyword evidence="4" id="KW-0221">Differentiation</keyword>
<keyword evidence="2" id="KW-0963">Cytoplasm</keyword>
<evidence type="ECO:0000256" key="1">
    <source>
        <dbReference type="ARBA" id="ARBA00004496"/>
    </source>
</evidence>
<evidence type="ECO:0000256" key="3">
    <source>
        <dbReference type="ARBA" id="ARBA00022737"/>
    </source>
</evidence>
<gene>
    <name evidence="9" type="primary">LOC102806254</name>
</gene>
<sequence>MSELAKLKEEVKKNLRALLISAPTGLTLQQIQNDYHTMLGQPIPYRELGYNTVTDFIKSVPDCLQTHYERGLLLLYGVADDTTKHIAKLVSRQKVGLRCRRGRVSGYLSLVRKTAPPPPTGAPKPLMAEQPSVPAHLRTKIKALLSAYPNAADQKDHPECVVDKNSPSKLTDLTQTTDDDEGGNESLNSSFISDSRVDDSIDDELKEQVRKILCKRPAGLWAAQLQPEYKQLTGKDLPLKPLGFYSVIELVSLIPDVVTIERPTNKGDWLLYDTRLYKKEKSKETATEKKTNVKTVDSCVKYNIWYVLSCHPNGIFLSNLQAVYMKHSEEIIYPQHLGFKDLLSLLKSIPDAVIVEERLTGHIVLHANKFFQPGPISEQLAAPKISPRRYVHKSVPPDAVGSGVGYSTVVIPAVDYLEVYLASVISPGNFCIQIKSDETSVALDIVMDALEKIYCSSESEHYQMPDCMLAVGQVCCAIYQQDSNWHRALITGVRDSEFIEVLYVDYGNIAIVPKSCLRLLKSCFLHLPAQAVQSRLANVKPTKSGWTRATRDRILELCKDKPLVALITGIKNEIISMCLCDTSGETDVHINDLLVAEGLAIFCPEKPLENTEDESQEPLKAPTEPVEDSTSVNLNDSQTDAMPAWTTVYNEENEYSLTKEDIELMEQMNQEIEGTTSIVSNEDIHEEVKGPQFVKKVDLTGKYKAHIIKYEDEPYLLSGQISSYLWEIDMLRAMMRQKTLRVKQVILAEKDHHELFDCIKRYLLCSTLNSAGYHAGLNSAGNHAGLNSACNHAGLNSAGNHAGLNSAGNHACLNSAGNHACLNSAGNHAGLNSAGNHAGLNSAGNHAGLNSAGNHAGLNSAGNHAGLNSAGNHAGLNSADNHAGLNSAGNHAGLNSADSHAGLNSAGNHAGLNSADNHAGLNSACNHACLNSVGNHAGLNLAGNHAGLNSAGNHAGLNLAGNHAGLNSAGNHAGLNSAGNHACLNSAGCMDGDVAKPFLTLYHLSCIPDILKLFKCPAEKLIDALEYEALQFDPEDDYWKSLDYSGLQCWMGVSLPESLDYSGLQCWMDVLLPESCDYSGLQCWMSVSLPESLDYSGLQCWMSVSFPESLDYSGLQCWMSVSFPESLDYSALQCWMGVSLPESLDYSALHVGWGEVVTHEDVKLGADEDVLIDLEYGLDDLKLLLQVMQFKRKRILKAMISDSDKHLVNELQFVEQQITDVRNAIQYRGYEDVKKEKETNSNDEICSPIVEELSKNEDEVQEEISQSSINNEGQISEKSDCQQATSSNNTMNKDDDKINEEDISEADLSRKVISNPQARVEPIMKDSVDNDQPSDAIEIEPSKSAPSNPSVSSLQSDMITYNQQNANQYQRCSSSQQQNSGQYPYCPTSQQNAGQYPLCPPEQENASQYPYCTTPQQNAGQYPLCPPQQHNTGQYQQNVGQYQCWPAQQHNAGQYHQNAGQYHQNAGQYHQNAGQYHQNASQYQQNAGQYHQNVGQYQQRSGYHNQRRSYGMQNQFAQNQYCNYPPRNFGPVSQNQQQMAAYNHMQQTQFGQFQNTNNFGQGRGKAQTLGYGYM</sequence>
<name>A0ABM0LUM0_SACKO</name>
<evidence type="ECO:0000256" key="5">
    <source>
        <dbReference type="SAM" id="MobiDB-lite"/>
    </source>
</evidence>
<feature type="compositionally biased region" description="Polar residues" evidence="5">
    <location>
        <begin position="628"/>
        <end position="637"/>
    </location>
</feature>
<feature type="region of interest" description="Disordered" evidence="5">
    <location>
        <begin position="155"/>
        <end position="193"/>
    </location>
</feature>
<dbReference type="Pfam" id="PF00567">
    <property type="entry name" value="TUDOR"/>
    <property type="match status" value="1"/>
</dbReference>
<evidence type="ECO:0000313" key="8">
    <source>
        <dbReference type="Proteomes" id="UP000694865"/>
    </source>
</evidence>
<dbReference type="GeneID" id="102806254"/>
<dbReference type="InterPro" id="IPR025605">
    <property type="entry name" value="OST-HTH/LOTUS_dom"/>
</dbReference>
<dbReference type="PANTHER" id="PTHR22948:SF76">
    <property type="entry name" value="FI20010P1-RELATED"/>
    <property type="match status" value="1"/>
</dbReference>
<organism evidence="8 9">
    <name type="scientific">Saccoglossus kowalevskii</name>
    <name type="common">Acorn worm</name>
    <dbReference type="NCBI Taxonomy" id="10224"/>
    <lineage>
        <taxon>Eukaryota</taxon>
        <taxon>Metazoa</taxon>
        <taxon>Hemichordata</taxon>
        <taxon>Enteropneusta</taxon>
        <taxon>Harrimaniidae</taxon>
        <taxon>Saccoglossus</taxon>
    </lineage>
</organism>
<feature type="domain" description="HTH OST-type" evidence="7">
    <location>
        <begin position="201"/>
        <end position="275"/>
    </location>
</feature>
<feature type="domain" description="HTH OST-type" evidence="7">
    <location>
        <begin position="296"/>
        <end position="369"/>
    </location>
</feature>
<proteinExistence type="predicted"/>
<evidence type="ECO:0000259" key="6">
    <source>
        <dbReference type="PROSITE" id="PS50304"/>
    </source>
</evidence>
<dbReference type="Pfam" id="PF12872">
    <property type="entry name" value="OST-HTH"/>
    <property type="match status" value="3"/>
</dbReference>
<feature type="region of interest" description="Disordered" evidence="5">
    <location>
        <begin position="1234"/>
        <end position="1354"/>
    </location>
</feature>
<dbReference type="PROSITE" id="PS50304">
    <property type="entry name" value="TUDOR"/>
    <property type="match status" value="1"/>
</dbReference>
<keyword evidence="3" id="KW-0677">Repeat</keyword>
<reference evidence="9" key="1">
    <citation type="submission" date="2025-08" db="UniProtKB">
        <authorList>
            <consortium name="RefSeq"/>
        </authorList>
    </citation>
    <scope>IDENTIFICATION</scope>
    <source>
        <tissue evidence="9">Testes</tissue>
    </source>
</reference>
<protein>
    <submittedName>
        <fullName evidence="9">Uncharacterized protein LOC102806254</fullName>
    </submittedName>
</protein>
<comment type="subcellular location">
    <subcellularLocation>
        <location evidence="1">Cytoplasm</location>
    </subcellularLocation>
</comment>
<dbReference type="InterPro" id="IPR041966">
    <property type="entry name" value="LOTUS-like"/>
</dbReference>
<evidence type="ECO:0000256" key="2">
    <source>
        <dbReference type="ARBA" id="ARBA00022490"/>
    </source>
</evidence>
<feature type="domain" description="HTH OST-type" evidence="7">
    <location>
        <begin position="7"/>
        <end position="80"/>
    </location>
</feature>
<feature type="region of interest" description="Disordered" evidence="5">
    <location>
        <begin position="1366"/>
        <end position="1387"/>
    </location>
</feature>
<accession>A0ABM0LUM0</accession>